<dbReference type="GO" id="GO:0005874">
    <property type="term" value="C:microtubule"/>
    <property type="evidence" value="ECO:0007669"/>
    <property type="project" value="UniProtKB-KW"/>
</dbReference>
<protein>
    <recommendedName>
        <fullName evidence="4">Kinesin-like protein</fullName>
    </recommendedName>
</protein>
<feature type="domain" description="Kinesin motor" evidence="6">
    <location>
        <begin position="335"/>
        <end position="660"/>
    </location>
</feature>
<evidence type="ECO:0000259" key="6">
    <source>
        <dbReference type="PROSITE" id="PS50067"/>
    </source>
</evidence>
<reference evidence="7" key="1">
    <citation type="submission" date="2022-12" db="EMBL/GenBank/DDBJ databases">
        <authorList>
            <person name="Brejova B."/>
        </authorList>
    </citation>
    <scope>NUCLEOTIDE SEQUENCE</scope>
</reference>
<dbReference type="SMART" id="SM00129">
    <property type="entry name" value="KISc"/>
    <property type="match status" value="1"/>
</dbReference>
<dbReference type="SUPFAM" id="SSF52540">
    <property type="entry name" value="P-loop containing nucleoside triphosphate hydrolases"/>
    <property type="match status" value="1"/>
</dbReference>
<evidence type="ECO:0000256" key="4">
    <source>
        <dbReference type="RuleBase" id="RU000394"/>
    </source>
</evidence>
<dbReference type="PROSITE" id="PS50067">
    <property type="entry name" value="KINESIN_MOTOR_2"/>
    <property type="match status" value="1"/>
</dbReference>
<keyword evidence="3 4" id="KW-0505">Motor protein</keyword>
<proteinExistence type="inferred from homology"/>
<dbReference type="PRINTS" id="PR00380">
    <property type="entry name" value="KINESINHEAVY"/>
</dbReference>
<evidence type="ECO:0000256" key="3">
    <source>
        <dbReference type="PROSITE-ProRule" id="PRU00283"/>
    </source>
</evidence>
<feature type="binding site" evidence="3">
    <location>
        <begin position="419"/>
        <end position="426"/>
    </location>
    <ligand>
        <name>ATP</name>
        <dbReference type="ChEBI" id="CHEBI:30616"/>
    </ligand>
</feature>
<dbReference type="InterPro" id="IPR019821">
    <property type="entry name" value="Kinesin_motor_CS"/>
</dbReference>
<dbReference type="EMBL" id="CANTUO010000003">
    <property type="protein sequence ID" value="CAI5759018.1"/>
    <property type="molecule type" value="Genomic_DNA"/>
</dbReference>
<dbReference type="GO" id="GO:0005524">
    <property type="term" value="F:ATP binding"/>
    <property type="evidence" value="ECO:0007669"/>
    <property type="project" value="UniProtKB-UniRule"/>
</dbReference>
<dbReference type="InterPro" id="IPR036961">
    <property type="entry name" value="Kinesin_motor_dom_sf"/>
</dbReference>
<evidence type="ECO:0000256" key="5">
    <source>
        <dbReference type="SAM" id="Coils"/>
    </source>
</evidence>
<dbReference type="AlphaFoldDB" id="A0A9W4XM90"/>
<keyword evidence="8" id="KW-1185">Reference proteome</keyword>
<dbReference type="GO" id="GO:0008017">
    <property type="term" value="F:microtubule binding"/>
    <property type="evidence" value="ECO:0007669"/>
    <property type="project" value="InterPro"/>
</dbReference>
<gene>
    <name evidence="7" type="ORF">CANVERA_P3527</name>
</gene>
<dbReference type="Pfam" id="PF00225">
    <property type="entry name" value="Kinesin"/>
    <property type="match status" value="1"/>
</dbReference>
<comment type="caution">
    <text evidence="7">The sequence shown here is derived from an EMBL/GenBank/DDBJ whole genome shotgun (WGS) entry which is preliminary data.</text>
</comment>
<dbReference type="Gene3D" id="3.40.850.10">
    <property type="entry name" value="Kinesin motor domain"/>
    <property type="match status" value="1"/>
</dbReference>
<evidence type="ECO:0000313" key="7">
    <source>
        <dbReference type="EMBL" id="CAI5759018.1"/>
    </source>
</evidence>
<dbReference type="InterPro" id="IPR027417">
    <property type="entry name" value="P-loop_NTPase"/>
</dbReference>
<dbReference type="GO" id="GO:0003777">
    <property type="term" value="F:microtubule motor activity"/>
    <property type="evidence" value="ECO:0007669"/>
    <property type="project" value="InterPro"/>
</dbReference>
<dbReference type="PROSITE" id="PS00411">
    <property type="entry name" value="KINESIN_MOTOR_1"/>
    <property type="match status" value="1"/>
</dbReference>
<dbReference type="Proteomes" id="UP001152885">
    <property type="component" value="Unassembled WGS sequence"/>
</dbReference>
<evidence type="ECO:0000313" key="8">
    <source>
        <dbReference type="Proteomes" id="UP001152885"/>
    </source>
</evidence>
<sequence length="662" mass="77099">MHDDSNNSNSINTNETTKILKEINPSVINSLNHLKNLQGANHKMRKTTTPSSDLHNYRQLIYEKEREMDQLATQEITLKTEIETQILSNYQIENKQSKLITLINEIELQINELNSYRDNSIEDLNKKFKLQHQEMVVQHTAKLNNLKEEVSNQIESLLGEKHRRYEKELSQLNEEIKELRSEKLKLSEEFNSKLTELKHNHLERKKQKVTEIQKEIDENKLELNQLQVSITTKKQEVENINTYKIPSVEKEHTRFKQILNQLKYKNMDKQNDIDLIKKQIVSTKNRISQLHENAQLRDQNIITMKLDMETMNKNLIEVEALRRKLHSKLQDLKGNIRVFCRLRSVESNELMDYTVVEDELNDDSKQELVLNNQEKNTSYRFSFDKIFNIKHTNDYIFEELSQLIQCSLDGQNVCVFAYGQTGSGKTFTMSNSHNGMIKLSIEKIFNNIQDLKKHGWEYQLNGKFIEIYNESIIDLLNPDDETKKLKHEIIHDDINFKTTITNITNYPLNSSQQANLLFDQANKNRSTAATRINERSSRSHSVFIVEIKGRNLNTGVEINSVLNLIDLAGSERLNVSKVEGERMKETQAINKSLSCLGDVIYSLHAKMGHKPFRNSKLTYLLKNSLSGNSKTLMFVNISPLKKNFNETLNSLRFATKVNNTKI</sequence>
<comment type="similarity">
    <text evidence="3 4">Belongs to the TRAFAC class myosin-kinesin ATPase superfamily. Kinesin family.</text>
</comment>
<dbReference type="GO" id="GO:0007018">
    <property type="term" value="P:microtubule-based movement"/>
    <property type="evidence" value="ECO:0007669"/>
    <property type="project" value="InterPro"/>
</dbReference>
<dbReference type="OrthoDB" id="3176171at2759"/>
<evidence type="ECO:0000256" key="2">
    <source>
        <dbReference type="ARBA" id="ARBA00022840"/>
    </source>
</evidence>
<keyword evidence="1 3" id="KW-0547">Nucleotide-binding</keyword>
<dbReference type="CDD" id="cd22249">
    <property type="entry name" value="UDM1_RNF168_RNF169-like"/>
    <property type="match status" value="1"/>
</dbReference>
<dbReference type="InterPro" id="IPR001752">
    <property type="entry name" value="Kinesin_motor_dom"/>
</dbReference>
<evidence type="ECO:0000256" key="1">
    <source>
        <dbReference type="ARBA" id="ARBA00022741"/>
    </source>
</evidence>
<keyword evidence="4" id="KW-0493">Microtubule</keyword>
<dbReference type="InterPro" id="IPR027640">
    <property type="entry name" value="Kinesin-like_fam"/>
</dbReference>
<dbReference type="PANTHER" id="PTHR47972">
    <property type="entry name" value="KINESIN-LIKE PROTEIN KLP-3"/>
    <property type="match status" value="1"/>
</dbReference>
<name>A0A9W4XM90_9ASCO</name>
<accession>A0A9W4XM90</accession>
<feature type="coiled-coil region" evidence="5">
    <location>
        <begin position="54"/>
        <end position="229"/>
    </location>
</feature>
<keyword evidence="5" id="KW-0175">Coiled coil</keyword>
<dbReference type="PANTHER" id="PTHR47972:SF28">
    <property type="entry name" value="KINESIN-LIKE PROTEIN KLP-3"/>
    <property type="match status" value="1"/>
</dbReference>
<organism evidence="7 8">
    <name type="scientific">Candida verbasci</name>
    <dbReference type="NCBI Taxonomy" id="1227364"/>
    <lineage>
        <taxon>Eukaryota</taxon>
        <taxon>Fungi</taxon>
        <taxon>Dikarya</taxon>
        <taxon>Ascomycota</taxon>
        <taxon>Saccharomycotina</taxon>
        <taxon>Pichiomycetes</taxon>
        <taxon>Debaryomycetaceae</taxon>
        <taxon>Candida/Lodderomyces clade</taxon>
        <taxon>Candida</taxon>
    </lineage>
</organism>
<keyword evidence="2 3" id="KW-0067">ATP-binding</keyword>